<proteinExistence type="predicted"/>
<reference evidence="3" key="1">
    <citation type="journal article" date="2019" name="Int. J. Syst. Evol. Microbiol.">
        <title>The Global Catalogue of Microorganisms (GCM) 10K type strain sequencing project: providing services to taxonomists for standard genome sequencing and annotation.</title>
        <authorList>
            <consortium name="The Broad Institute Genomics Platform"/>
            <consortium name="The Broad Institute Genome Sequencing Center for Infectious Disease"/>
            <person name="Wu L."/>
            <person name="Ma J."/>
        </authorList>
    </citation>
    <scope>NUCLEOTIDE SEQUENCE [LARGE SCALE GENOMIC DNA]</scope>
    <source>
        <strain evidence="3">JCM 18015</strain>
    </source>
</reference>
<evidence type="ECO:0000313" key="3">
    <source>
        <dbReference type="Proteomes" id="UP001499910"/>
    </source>
</evidence>
<name>A0ABP9L966_9RHOB</name>
<dbReference type="Pfam" id="PF05136">
    <property type="entry name" value="Phage_portal_2"/>
    <property type="match status" value="1"/>
</dbReference>
<dbReference type="InterPro" id="IPR006429">
    <property type="entry name" value="Phage_lambda_portal"/>
</dbReference>
<gene>
    <name evidence="2" type="ORF">GCM10023209_19500</name>
</gene>
<dbReference type="RefSeq" id="WP_259550469.1">
    <property type="nucleotide sequence ID" value="NZ_BAABHW010000002.1"/>
</dbReference>
<evidence type="ECO:0000313" key="2">
    <source>
        <dbReference type="EMBL" id="GAA5073507.1"/>
    </source>
</evidence>
<dbReference type="EMBL" id="BAABHW010000002">
    <property type="protein sequence ID" value="GAA5073507.1"/>
    <property type="molecule type" value="Genomic_DNA"/>
</dbReference>
<comment type="caution">
    <text evidence="2">The sequence shown here is derived from an EMBL/GenBank/DDBJ whole genome shotgun (WGS) entry which is preliminary data.</text>
</comment>
<accession>A0ABP9L966</accession>
<keyword evidence="3" id="KW-1185">Reference proteome</keyword>
<sequence>MNLIDSVLMQLAPSRAAKRIRDRIRAQALMNYDAAKPGRRTDAWRAPRSSADGAAINSRETLRNLSRDFVRNRPWAARVRDVVTVNVVASGIRPSVECKDPEVKEAVERVIRSFLLSTAIDARRRQSLFQMQATAMNAVFADGEVLVRQRMRNRNFEKDLALPFQVELIEVDHLDMAKTSHGNNEVIEGLEYGPTGRVEAYHLFRHHPAEIAFWRKGARVESERVPAAQILHLYRQDRPGQMRGVPWLAPVMLTLGEISDYQEAQILKQKMAALMAGVVTTDAEGATFRGAGLEELHPGALVGLEPGQKIEWTNPPQVEAYDEFMRAALGAVAMGVGITYEALSGDLRQVNFSSGRMGRMEMDRLVEQWQHLILIAQFCEGIARWFKDSWALQAGRRENDIPAGEFEIRWTAPRRPLIDPVKEIGAMVAEVEGGLSSTQRQQRRLGYDPEEIDQERADDAARGRGGVVRPTAAAPTDDDDETDNGGPRNERD</sequence>
<dbReference type="Proteomes" id="UP001499910">
    <property type="component" value="Unassembled WGS sequence"/>
</dbReference>
<dbReference type="NCBIfam" id="TIGR01539">
    <property type="entry name" value="portal_lambda"/>
    <property type="match status" value="1"/>
</dbReference>
<feature type="region of interest" description="Disordered" evidence="1">
    <location>
        <begin position="432"/>
        <end position="492"/>
    </location>
</feature>
<evidence type="ECO:0000256" key="1">
    <source>
        <dbReference type="SAM" id="MobiDB-lite"/>
    </source>
</evidence>
<organism evidence="2 3">
    <name type="scientific">[Roseibacterium] beibuensis</name>
    <dbReference type="NCBI Taxonomy" id="1193142"/>
    <lineage>
        <taxon>Bacteria</taxon>
        <taxon>Pseudomonadati</taxon>
        <taxon>Pseudomonadota</taxon>
        <taxon>Alphaproteobacteria</taxon>
        <taxon>Rhodobacterales</taxon>
        <taxon>Roseobacteraceae</taxon>
        <taxon>Roseicyclus</taxon>
    </lineage>
</organism>
<protein>
    <submittedName>
        <fullName evidence="2">Phage portal protein</fullName>
    </submittedName>
</protein>